<dbReference type="Gene3D" id="2.60.120.200">
    <property type="match status" value="1"/>
</dbReference>
<dbReference type="STRING" id="47427.A0A2H3E4P8"/>
<reference evidence="4" key="1">
    <citation type="journal article" date="2017" name="Nat. Ecol. Evol.">
        <title>Genome expansion and lineage-specific genetic innovations in the forest pathogenic fungi Armillaria.</title>
        <authorList>
            <person name="Sipos G."/>
            <person name="Prasanna A.N."/>
            <person name="Walter M.C."/>
            <person name="O'Connor E."/>
            <person name="Balint B."/>
            <person name="Krizsan K."/>
            <person name="Kiss B."/>
            <person name="Hess J."/>
            <person name="Varga T."/>
            <person name="Slot J."/>
            <person name="Riley R."/>
            <person name="Boka B."/>
            <person name="Rigling D."/>
            <person name="Barry K."/>
            <person name="Lee J."/>
            <person name="Mihaltcheva S."/>
            <person name="LaButti K."/>
            <person name="Lipzen A."/>
            <person name="Waldron R."/>
            <person name="Moloney N.M."/>
            <person name="Sperisen C."/>
            <person name="Kredics L."/>
            <person name="Vagvoelgyi C."/>
            <person name="Patrignani A."/>
            <person name="Fitzpatrick D."/>
            <person name="Nagy I."/>
            <person name="Doyle S."/>
            <person name="Anderson J.B."/>
            <person name="Grigoriev I.V."/>
            <person name="Gueldener U."/>
            <person name="Muensterkoetter M."/>
            <person name="Nagy L.G."/>
        </authorList>
    </citation>
    <scope>NUCLEOTIDE SEQUENCE [LARGE SCALE GENOMIC DNA]</scope>
    <source>
        <strain evidence="4">Ar21-2</strain>
    </source>
</reference>
<dbReference type="OMA" id="WTDSFIK"/>
<feature type="chain" id="PRO_5013756292" evidence="1">
    <location>
        <begin position="20"/>
        <end position="320"/>
    </location>
</feature>
<organism evidence="3 4">
    <name type="scientific">Armillaria gallica</name>
    <name type="common">Bulbous honey fungus</name>
    <name type="synonym">Armillaria bulbosa</name>
    <dbReference type="NCBI Taxonomy" id="47427"/>
    <lineage>
        <taxon>Eukaryota</taxon>
        <taxon>Fungi</taxon>
        <taxon>Dikarya</taxon>
        <taxon>Basidiomycota</taxon>
        <taxon>Agaricomycotina</taxon>
        <taxon>Agaricomycetes</taxon>
        <taxon>Agaricomycetidae</taxon>
        <taxon>Agaricales</taxon>
        <taxon>Marasmiineae</taxon>
        <taxon>Physalacriaceae</taxon>
        <taxon>Armillaria</taxon>
    </lineage>
</organism>
<dbReference type="PANTHER" id="PTHR10963:SF24">
    <property type="entry name" value="GLYCOSIDASE C21B10.07-RELATED"/>
    <property type="match status" value="1"/>
</dbReference>
<accession>A0A2H3E4P8</accession>
<gene>
    <name evidence="3" type="ORF">ARMGADRAFT_927086</name>
</gene>
<dbReference type="PANTHER" id="PTHR10963">
    <property type="entry name" value="GLYCOSYL HYDROLASE-RELATED"/>
    <property type="match status" value="1"/>
</dbReference>
<protein>
    <submittedName>
        <fullName evidence="3">Endo-beta-glucanase</fullName>
    </submittedName>
</protein>
<dbReference type="Pfam" id="PF26113">
    <property type="entry name" value="GH16_XgeA"/>
    <property type="match status" value="1"/>
</dbReference>
<dbReference type="InterPro" id="IPR000757">
    <property type="entry name" value="Beta-glucanase-like"/>
</dbReference>
<proteinExistence type="predicted"/>
<evidence type="ECO:0000256" key="1">
    <source>
        <dbReference type="SAM" id="SignalP"/>
    </source>
</evidence>
<evidence type="ECO:0000259" key="2">
    <source>
        <dbReference type="PROSITE" id="PS51762"/>
    </source>
</evidence>
<dbReference type="GO" id="GO:0009251">
    <property type="term" value="P:glucan catabolic process"/>
    <property type="evidence" value="ECO:0007669"/>
    <property type="project" value="TreeGrafter"/>
</dbReference>
<name>A0A2H3E4P8_ARMGA</name>
<evidence type="ECO:0000313" key="4">
    <source>
        <dbReference type="Proteomes" id="UP000217790"/>
    </source>
</evidence>
<keyword evidence="4" id="KW-1185">Reference proteome</keyword>
<keyword evidence="1" id="KW-0732">Signal</keyword>
<sequence length="320" mass="34593">MLFFTTVALVSSLASPVFGTVYRQSDSFVGSQFYSGFSHQAISDPTHGRVNYVDVTTSQSQNLTYASDDTFILRADDTTVLNADGPGRNSVRLQSNNQYGSNTAMVFNIRHMPQGCGTWPAVWTVGPNWPNGGEIDIIEGVNNQASNQATLHTSSGCTMPSGSRTQTGVSLQNECDVNVNSNAGCGVQLQNSISYGSGFNDNGGGWFFLRYALEWTDSFIKIWFWSRNDPDVPTGVRTGGSVVITDNWGTPAAYFPNTSCALTNYFSPQNIIINCKCCGDWAGSAYGSSGCPSSCDDFVNNNPGAFADAYFDFAWVKVYS</sequence>
<dbReference type="CDD" id="cd02181">
    <property type="entry name" value="GH16_fungal_Lam16A_glucanase"/>
    <property type="match status" value="1"/>
</dbReference>
<feature type="domain" description="GH16" evidence="2">
    <location>
        <begin position="10"/>
        <end position="320"/>
    </location>
</feature>
<dbReference type="AlphaFoldDB" id="A0A2H3E4P8"/>
<dbReference type="GO" id="GO:0004553">
    <property type="term" value="F:hydrolase activity, hydrolyzing O-glycosyl compounds"/>
    <property type="evidence" value="ECO:0007669"/>
    <property type="project" value="InterPro"/>
</dbReference>
<dbReference type="EMBL" id="KZ293653">
    <property type="protein sequence ID" value="PBK94656.1"/>
    <property type="molecule type" value="Genomic_DNA"/>
</dbReference>
<dbReference type="InterPro" id="IPR013320">
    <property type="entry name" value="ConA-like_dom_sf"/>
</dbReference>
<evidence type="ECO:0000313" key="3">
    <source>
        <dbReference type="EMBL" id="PBK94656.1"/>
    </source>
</evidence>
<dbReference type="PROSITE" id="PS51762">
    <property type="entry name" value="GH16_2"/>
    <property type="match status" value="1"/>
</dbReference>
<dbReference type="OrthoDB" id="192832at2759"/>
<dbReference type="InterPro" id="IPR050546">
    <property type="entry name" value="Glycosyl_Hydrlase_16"/>
</dbReference>
<dbReference type="InParanoid" id="A0A2H3E4P8"/>
<dbReference type="Proteomes" id="UP000217790">
    <property type="component" value="Unassembled WGS sequence"/>
</dbReference>
<feature type="signal peptide" evidence="1">
    <location>
        <begin position="1"/>
        <end position="19"/>
    </location>
</feature>
<dbReference type="SUPFAM" id="SSF49899">
    <property type="entry name" value="Concanavalin A-like lectins/glucanases"/>
    <property type="match status" value="1"/>
</dbReference>